<dbReference type="InterPro" id="IPR012341">
    <property type="entry name" value="6hp_glycosidase-like_sf"/>
</dbReference>
<name>A0A1I8GJ80_9PLAT</name>
<keyword evidence="8 13" id="KW-0112">Calmodulin-binding</keyword>
<evidence type="ECO:0000256" key="10">
    <source>
        <dbReference type="ARBA" id="ARBA00023277"/>
    </source>
</evidence>
<dbReference type="InterPro" id="IPR011613">
    <property type="entry name" value="GH15-like"/>
</dbReference>
<sequence length="1397" mass="155160">QLLDYYYNLVFRTILNHQDSITGLIPSREHQDHAYIRDNTYAAMSVWALTLAYKKTAEVDEDRARLRDLEGRVTTCMRSLLVCMMRQADKLERFKASRQPADALHCKFSAAHLDSVTGDSNYGHLQLDAVALYLLALAQITASGLVLIYTQEEAAFVQNLVLYIDSAYTVCDYGIWERGDKTNHGLPELNSTSVGMAKAALEAMSELDLFGSSGGPRAFVHVMADDSQNCAAVLEHMLPRESCSKETDAGLLSVIGYPAFAVDNEDTIVATRDYIVAKLEGRYGCCRFLRDGYRTAREDASRLHYEPWELKQFENIECEWPLFFCYLLLDAYFRDDANLAAVYSARLEKLVLRNAEGLPVLPESFAVPAAAVAAEVTNPGSQDRQPVGALPHLWSQSLYIVCKLIGDGCLRPQEIDPIGRRLCTEAKPDLVVQAILPIPLTPEHIKVCQPILYSGKLSYTRSQRVYSGPCDFLIMCMCTLCVPWGLAPMGVNGTTTRDNFCAQAPNDGCRARKRSMARSDRFTPALPLAQVVIVAEDNSIKQTLETHLGLRCVQDFSDVQRDTGIWLLPAKLLGHFYRHLGRCHQLGLSGRATNDVGILATSRLYVVGDQTLAFTPQFFDLHSFYLSLDFEFLLDQFRTNVAYLRRTWSAVGRPLFIVPVYNWYFNIGDELQLLQPAFFAMVKKLQSGYINGTRVTLGRLSDFLDTSCVTNMSFLDPKKADELLAKARATTSTLHCIGRIRPTSSVFDTSTSTAMASVAAAAAATQAARQQEQFAAWKRQKSCVLSSAVSAEMHGLPQNEKKEIESGSVEQQLEDESLSPFYLWNSEEDDAYRKLRQPMSLESSSGSSLSSMVIGASDQGAAGSRAFNHRTLEKRRNSCASLAEIGEDSLLARLEQSELLYEQFDIVYHLYTSRGPSYDTGWRDKNGAPTTVRDLVKELYEHAGSLKQWWLVRYTAGMLDKRVETLPICLTDLLVRQKQVTIGLPPEPEDCVLTSPKSSAVLADLIKSACGNDITLGMLTQEILVYLSMLAKTESQLFANMHRIRVGLIIRIMGSEIGRSLNVNADEATEHLLSLSPFAMKTLLHYLLSGKEFRAEYIGLGDQARLCILSRNETEMGRSLQQRRQSQRSSPVPFAPSLVVVSTAAQTAAGSAVADASPAMSSDAVLFALQAEQGKRIDSVAGQPAEAADSSSCRGGQWIRRRKIDGALNRVPSGFYNNIWRLIERTDGLSIRGEVIGQHLTREMTAGEVKFALQVESIITRVPVPEYRQLIVEALSLLVRLPEVDPAGRINLGLVLQVEQLVHRANWLFLLDQAEQRGDANRCCVERVINRRDFDSNYWLSETARLPCGGACGVCLHFYDSAPSGRYGTLTYLARAMPDFVEIPQGESGHACIDCLV</sequence>
<dbReference type="InterPro" id="IPR008928">
    <property type="entry name" value="6-hairpin_glycosidase_sf"/>
</dbReference>
<evidence type="ECO:0000259" key="14">
    <source>
        <dbReference type="Pfam" id="PF00723"/>
    </source>
</evidence>
<feature type="domain" description="GH15-like" evidence="14">
    <location>
        <begin position="3"/>
        <end position="1047"/>
    </location>
</feature>
<organism evidence="16 17">
    <name type="scientific">Macrostomum lignano</name>
    <dbReference type="NCBI Taxonomy" id="282301"/>
    <lineage>
        <taxon>Eukaryota</taxon>
        <taxon>Metazoa</taxon>
        <taxon>Spiralia</taxon>
        <taxon>Lophotrochozoa</taxon>
        <taxon>Platyhelminthes</taxon>
        <taxon>Rhabditophora</taxon>
        <taxon>Macrostomorpha</taxon>
        <taxon>Macrostomida</taxon>
        <taxon>Macrostomidae</taxon>
        <taxon>Macrostomum</taxon>
    </lineage>
</organism>
<evidence type="ECO:0000256" key="7">
    <source>
        <dbReference type="ARBA" id="ARBA00022600"/>
    </source>
</evidence>
<evidence type="ECO:0000313" key="16">
    <source>
        <dbReference type="Proteomes" id="UP000095280"/>
    </source>
</evidence>
<evidence type="ECO:0000256" key="3">
    <source>
        <dbReference type="ARBA" id="ARBA00005131"/>
    </source>
</evidence>
<comment type="similarity">
    <text evidence="4 13">Belongs to the phosphorylase b kinase regulatory chain family.</text>
</comment>
<evidence type="ECO:0000256" key="4">
    <source>
        <dbReference type="ARBA" id="ARBA00007128"/>
    </source>
</evidence>
<evidence type="ECO:0000256" key="11">
    <source>
        <dbReference type="ARBA" id="ARBA00023288"/>
    </source>
</evidence>
<evidence type="ECO:0000256" key="5">
    <source>
        <dbReference type="ARBA" id="ARBA00022475"/>
    </source>
</evidence>
<accession>A0A1I8GJ80</accession>
<dbReference type="Gene3D" id="1.50.10.10">
    <property type="match status" value="1"/>
</dbReference>
<protein>
    <recommendedName>
        <fullName evidence="13">Phosphorylase b kinase regulatory subunit</fullName>
    </recommendedName>
</protein>
<keyword evidence="10 13" id="KW-0119">Carbohydrate metabolism</keyword>
<dbReference type="PANTHER" id="PTHR10749:SF7">
    <property type="entry name" value="PHOSPHORYLASE B KINASE REGULATORY SUBUNIT ALPHA-RELATED"/>
    <property type="match status" value="1"/>
</dbReference>
<evidence type="ECO:0000256" key="2">
    <source>
        <dbReference type="ARBA" id="ARBA00004342"/>
    </source>
</evidence>
<comment type="pathway">
    <text evidence="3 13">Glycan biosynthesis; glycogen metabolism.</text>
</comment>
<dbReference type="SUPFAM" id="SSF48208">
    <property type="entry name" value="Six-hairpin glycosidases"/>
    <property type="match status" value="1"/>
</dbReference>
<dbReference type="PANTHER" id="PTHR10749">
    <property type="entry name" value="PHOSPHORYLASE B KINASE REGULATORY SUBUNIT"/>
    <property type="match status" value="1"/>
</dbReference>
<evidence type="ECO:0000256" key="12">
    <source>
        <dbReference type="ARBA" id="ARBA00023289"/>
    </source>
</evidence>
<comment type="function">
    <text evidence="1">Phosphorylase b kinase catalyzes the phosphorylation of serine in certain substrates, including troponin I. The alpha chain may bind calmodulin.</text>
</comment>
<comment type="subcellular location">
    <subcellularLocation>
        <location evidence="2 13">Cell membrane</location>
        <topology evidence="2 13">Lipid-anchor</topology>
        <orientation evidence="2 13">Cytoplasmic side</orientation>
    </subcellularLocation>
</comment>
<evidence type="ECO:0000256" key="6">
    <source>
        <dbReference type="ARBA" id="ARBA00022553"/>
    </source>
</evidence>
<keyword evidence="9 13" id="KW-0472">Membrane</keyword>
<keyword evidence="11 13" id="KW-0449">Lipoprotein</keyword>
<evidence type="ECO:0000256" key="13">
    <source>
        <dbReference type="RuleBase" id="RU364123"/>
    </source>
</evidence>
<keyword evidence="16" id="KW-1185">Reference proteome</keyword>
<dbReference type="UniPathway" id="UPA00163"/>
<dbReference type="Proteomes" id="UP000095280">
    <property type="component" value="Unplaced"/>
</dbReference>
<dbReference type="InterPro" id="IPR008734">
    <property type="entry name" value="PHK_A/B_su"/>
</dbReference>
<evidence type="ECO:0000256" key="8">
    <source>
        <dbReference type="ARBA" id="ARBA00022860"/>
    </source>
</evidence>
<keyword evidence="5 13" id="KW-1003">Cell membrane</keyword>
<dbReference type="WBParaSite" id="maker-uti_cns_0002040-snap-gene-0.9-mRNA-1">
    <property type="protein sequence ID" value="maker-uti_cns_0002040-snap-gene-0.9-mRNA-1"/>
    <property type="gene ID" value="maker-uti_cns_0002040-snap-gene-0.9"/>
</dbReference>
<dbReference type="Pfam" id="PF19292">
    <property type="entry name" value="KPBB_C"/>
    <property type="match status" value="1"/>
</dbReference>
<evidence type="ECO:0000256" key="1">
    <source>
        <dbReference type="ARBA" id="ARBA00002837"/>
    </source>
</evidence>
<evidence type="ECO:0000259" key="15">
    <source>
        <dbReference type="Pfam" id="PF19292"/>
    </source>
</evidence>
<dbReference type="FunFam" id="1.50.10.10:FF:000004">
    <property type="entry name" value="Phosphorylase b kinase regulatory subunit"/>
    <property type="match status" value="1"/>
</dbReference>
<keyword evidence="7 13" id="KW-0321">Glycogen metabolism</keyword>
<evidence type="ECO:0000313" key="17">
    <source>
        <dbReference type="WBParaSite" id="maker-uti_cns_0002040-snap-gene-0.9-mRNA-1"/>
    </source>
</evidence>
<dbReference type="GO" id="GO:0005516">
    <property type="term" value="F:calmodulin binding"/>
    <property type="evidence" value="ECO:0007669"/>
    <property type="project" value="UniProtKB-KW"/>
</dbReference>
<dbReference type="Pfam" id="PF00723">
    <property type="entry name" value="Glyco_hydro_15"/>
    <property type="match status" value="1"/>
</dbReference>
<reference evidence="17" key="1">
    <citation type="submission" date="2016-11" db="UniProtKB">
        <authorList>
            <consortium name="WormBaseParasite"/>
        </authorList>
    </citation>
    <scope>IDENTIFICATION</scope>
</reference>
<dbReference type="GO" id="GO:0005886">
    <property type="term" value="C:plasma membrane"/>
    <property type="evidence" value="ECO:0007669"/>
    <property type="project" value="UniProtKB-SubCell"/>
</dbReference>
<dbReference type="GO" id="GO:0005977">
    <property type="term" value="P:glycogen metabolic process"/>
    <property type="evidence" value="ECO:0007669"/>
    <property type="project" value="UniProtKB-UniPathway"/>
</dbReference>
<keyword evidence="12 13" id="KW-0636">Prenylation</keyword>
<dbReference type="GO" id="GO:0005964">
    <property type="term" value="C:phosphorylase kinase complex"/>
    <property type="evidence" value="ECO:0007669"/>
    <property type="project" value="TreeGrafter"/>
</dbReference>
<feature type="domain" description="Phosphorylase b kinase regulatory subunit alpha/beta C-terminal" evidence="15">
    <location>
        <begin position="1185"/>
        <end position="1314"/>
    </location>
</feature>
<dbReference type="InterPro" id="IPR045583">
    <property type="entry name" value="KPBA/B_C"/>
</dbReference>
<proteinExistence type="inferred from homology"/>
<evidence type="ECO:0000256" key="9">
    <source>
        <dbReference type="ARBA" id="ARBA00023136"/>
    </source>
</evidence>
<keyword evidence="6" id="KW-0597">Phosphoprotein</keyword>